<name>A0A2N5SDR5_9BASI</name>
<comment type="function">
    <text evidence="2">PPIases accelerate the folding of proteins. It catalyzes the cis-trans isomerization of proline imidic peptide bonds in oligopeptides. Acts as a regulatory subunit for PP2A-like phosphatases modulating their activity or substrate specificity, probably by inducing a conformational change in the catalytic subunit, a direct target of the PPIase. Can reactivate inactive phosphatase PP2A-phosphatase methylesterase complexes (PP2Ai) in presence of ATP and Mg(2+) by dissociating the inactive form from the complex.</text>
</comment>
<comment type="caution">
    <text evidence="5">The sequence shown here is derived from an EMBL/GenBank/DDBJ whole genome shotgun (WGS) entry which is preliminary data.</text>
</comment>
<dbReference type="PANTHER" id="PTHR10012">
    <property type="entry name" value="SERINE/THREONINE-PROTEIN PHOSPHATASE 2A REGULATORY SUBUNIT B"/>
    <property type="match status" value="1"/>
</dbReference>
<comment type="catalytic activity">
    <reaction evidence="3">
        <text>[protein]-peptidylproline (omega=180) = [protein]-peptidylproline (omega=0)</text>
        <dbReference type="Rhea" id="RHEA:16237"/>
        <dbReference type="Rhea" id="RHEA-COMP:10747"/>
        <dbReference type="Rhea" id="RHEA-COMP:10748"/>
        <dbReference type="ChEBI" id="CHEBI:83833"/>
        <dbReference type="ChEBI" id="CHEBI:83834"/>
        <dbReference type="EC" id="5.2.1.8"/>
    </reaction>
</comment>
<dbReference type="Pfam" id="PF03095">
    <property type="entry name" value="PTPA"/>
    <property type="match status" value="1"/>
</dbReference>
<dbReference type="EC" id="5.2.1.8" evidence="3"/>
<dbReference type="InterPro" id="IPR004327">
    <property type="entry name" value="Phstyr_phstse_ac"/>
</dbReference>
<dbReference type="Proteomes" id="UP000235392">
    <property type="component" value="Unassembled WGS sequence"/>
</dbReference>
<dbReference type="GO" id="GO:0007052">
    <property type="term" value="P:mitotic spindle organization"/>
    <property type="evidence" value="ECO:0007669"/>
    <property type="project" value="TreeGrafter"/>
</dbReference>
<dbReference type="GO" id="GO:0005737">
    <property type="term" value="C:cytoplasm"/>
    <property type="evidence" value="ECO:0007669"/>
    <property type="project" value="UniProtKB-SubCell"/>
</dbReference>
<keyword evidence="3" id="KW-0413">Isomerase</keyword>
<keyword evidence="3" id="KW-0963">Cytoplasm</keyword>
<gene>
    <name evidence="5" type="ORF">PCASD_21228</name>
</gene>
<reference evidence="5 6" key="1">
    <citation type="submission" date="2017-11" db="EMBL/GenBank/DDBJ databases">
        <title>De novo assembly and phasing of dikaryotic genomes from two isolates of Puccinia coronata f. sp. avenae, the causal agent of oat crown rust.</title>
        <authorList>
            <person name="Miller M.E."/>
            <person name="Zhang Y."/>
            <person name="Omidvar V."/>
            <person name="Sperschneider J."/>
            <person name="Schwessinger B."/>
            <person name="Raley C."/>
            <person name="Palmer J.M."/>
            <person name="Garnica D."/>
            <person name="Upadhyaya N."/>
            <person name="Rathjen J."/>
            <person name="Taylor J.M."/>
            <person name="Park R.F."/>
            <person name="Dodds P.N."/>
            <person name="Hirsch C.D."/>
            <person name="Kianian S.F."/>
            <person name="Figueroa M."/>
        </authorList>
    </citation>
    <scope>NUCLEOTIDE SEQUENCE [LARGE SCALE GENOMIC DNA]</scope>
    <source>
        <strain evidence="5">12SD80</strain>
    </source>
</reference>
<evidence type="ECO:0000256" key="3">
    <source>
        <dbReference type="RuleBase" id="RU361210"/>
    </source>
</evidence>
<dbReference type="GO" id="GO:0005634">
    <property type="term" value="C:nucleus"/>
    <property type="evidence" value="ECO:0007669"/>
    <property type="project" value="TreeGrafter"/>
</dbReference>
<dbReference type="EMBL" id="PGCI01000925">
    <property type="protein sequence ID" value="PLW11383.1"/>
    <property type="molecule type" value="Genomic_DNA"/>
</dbReference>
<organism evidence="5 6">
    <name type="scientific">Puccinia coronata f. sp. avenae</name>
    <dbReference type="NCBI Taxonomy" id="200324"/>
    <lineage>
        <taxon>Eukaryota</taxon>
        <taxon>Fungi</taxon>
        <taxon>Dikarya</taxon>
        <taxon>Basidiomycota</taxon>
        <taxon>Pucciniomycotina</taxon>
        <taxon>Pucciniomycetes</taxon>
        <taxon>Pucciniales</taxon>
        <taxon>Pucciniaceae</taxon>
        <taxon>Puccinia</taxon>
    </lineage>
</organism>
<dbReference type="PANTHER" id="PTHR10012:SF5">
    <property type="entry name" value="SERINE_THREONINE-PROTEIN PHOSPHATASE 2A ACTIVATOR 2"/>
    <property type="match status" value="1"/>
</dbReference>
<accession>A0A2N5SDR5</accession>
<feature type="region of interest" description="Disordered" evidence="4">
    <location>
        <begin position="100"/>
        <end position="121"/>
    </location>
</feature>
<comment type="similarity">
    <text evidence="1 3">Belongs to the PTPA-type PPIase family.</text>
</comment>
<protein>
    <recommendedName>
        <fullName evidence="3">Serine/threonine-protein phosphatase 2A activator</fullName>
        <ecNumber evidence="3">5.2.1.8</ecNumber>
    </recommendedName>
    <alternativeName>
        <fullName evidence="3">Phosphotyrosyl phosphatase activator</fullName>
    </alternativeName>
</protein>
<dbReference type="InterPro" id="IPR037218">
    <property type="entry name" value="PTPA_sf"/>
</dbReference>
<evidence type="ECO:0000313" key="5">
    <source>
        <dbReference type="EMBL" id="PLW11383.1"/>
    </source>
</evidence>
<dbReference type="SUPFAM" id="SSF140984">
    <property type="entry name" value="PTPA-like"/>
    <property type="match status" value="1"/>
</dbReference>
<sequence length="121" mass="13560">MDSDRSSCKPKKLIISNTHLQAFISSATHAEVVEFIKNLNHSIIGDFPLDHPVVPLLGIYILRILKRVKEIAHSHPPVDNGALRSGNPAFREFYDHLDDQESEELHGSLDVPEGKRVELST</sequence>
<dbReference type="GO" id="GO:0000159">
    <property type="term" value="C:protein phosphatase type 2A complex"/>
    <property type="evidence" value="ECO:0007669"/>
    <property type="project" value="TreeGrafter"/>
</dbReference>
<evidence type="ECO:0000256" key="2">
    <source>
        <dbReference type="ARBA" id="ARBA00025287"/>
    </source>
</evidence>
<comment type="subcellular location">
    <subcellularLocation>
        <location evidence="3">Cytoplasm</location>
    </subcellularLocation>
</comment>
<dbReference type="GO" id="GO:0008160">
    <property type="term" value="F:protein tyrosine phosphatase activator activity"/>
    <property type="evidence" value="ECO:0007669"/>
    <property type="project" value="TreeGrafter"/>
</dbReference>
<proteinExistence type="inferred from homology"/>
<keyword evidence="3" id="KW-0697">Rotamase</keyword>
<evidence type="ECO:0000313" key="6">
    <source>
        <dbReference type="Proteomes" id="UP000235392"/>
    </source>
</evidence>
<evidence type="ECO:0000256" key="1">
    <source>
        <dbReference type="ARBA" id="ARBA00011019"/>
    </source>
</evidence>
<evidence type="ECO:0000256" key="4">
    <source>
        <dbReference type="SAM" id="MobiDB-lite"/>
    </source>
</evidence>
<dbReference type="GO" id="GO:0003755">
    <property type="term" value="F:peptidyl-prolyl cis-trans isomerase activity"/>
    <property type="evidence" value="ECO:0007669"/>
    <property type="project" value="UniProtKB-KW"/>
</dbReference>
<dbReference type="AlphaFoldDB" id="A0A2N5SDR5"/>